<organism evidence="2 3">
    <name type="scientific">Stackebrandtia albiflava</name>
    <dbReference type="NCBI Taxonomy" id="406432"/>
    <lineage>
        <taxon>Bacteria</taxon>
        <taxon>Bacillati</taxon>
        <taxon>Actinomycetota</taxon>
        <taxon>Actinomycetes</taxon>
        <taxon>Glycomycetales</taxon>
        <taxon>Glycomycetaceae</taxon>
        <taxon>Stackebrandtia</taxon>
    </lineage>
</organism>
<proteinExistence type="predicted"/>
<evidence type="ECO:0000313" key="3">
    <source>
        <dbReference type="Proteomes" id="UP000321617"/>
    </source>
</evidence>
<evidence type="ECO:0000256" key="1">
    <source>
        <dbReference type="SAM" id="Coils"/>
    </source>
</evidence>
<dbReference type="AlphaFoldDB" id="A0A562UY33"/>
<dbReference type="OrthoDB" id="9922201at2"/>
<keyword evidence="3" id="KW-1185">Reference proteome</keyword>
<dbReference type="EMBL" id="VLLL01000007">
    <property type="protein sequence ID" value="TWJ10541.1"/>
    <property type="molecule type" value="Genomic_DNA"/>
</dbReference>
<gene>
    <name evidence="2" type="ORF">LX16_3960</name>
</gene>
<keyword evidence="1" id="KW-0175">Coiled coil</keyword>
<evidence type="ECO:0000313" key="2">
    <source>
        <dbReference type="EMBL" id="TWJ10541.1"/>
    </source>
</evidence>
<name>A0A562UY33_9ACTN</name>
<accession>A0A562UY33</accession>
<dbReference type="RefSeq" id="WP_147141157.1">
    <property type="nucleotide sequence ID" value="NZ_BAABIJ010000003.1"/>
</dbReference>
<protein>
    <submittedName>
        <fullName evidence="2">Uncharacterized protein</fullName>
    </submittedName>
</protein>
<dbReference type="Proteomes" id="UP000321617">
    <property type="component" value="Unassembled WGS sequence"/>
</dbReference>
<feature type="coiled-coil region" evidence="1">
    <location>
        <begin position="33"/>
        <end position="78"/>
    </location>
</feature>
<reference evidence="2 3" key="1">
    <citation type="journal article" date="2013" name="Stand. Genomic Sci.">
        <title>Genomic Encyclopedia of Type Strains, Phase I: The one thousand microbial genomes (KMG-I) project.</title>
        <authorList>
            <person name="Kyrpides N.C."/>
            <person name="Woyke T."/>
            <person name="Eisen J.A."/>
            <person name="Garrity G."/>
            <person name="Lilburn T.G."/>
            <person name="Beck B.J."/>
            <person name="Whitman W.B."/>
            <person name="Hugenholtz P."/>
            <person name="Klenk H.P."/>
        </authorList>
    </citation>
    <scope>NUCLEOTIDE SEQUENCE [LARGE SCALE GENOMIC DNA]</scope>
    <source>
        <strain evidence="2 3">DSM 45044</strain>
    </source>
</reference>
<sequence>MEPPADLAELSRRLAADIDRFERLELPATPESLERLRRLRRKVQRQRLQHKELYAAFCRRMDEALEAVDDKLSRLESRIGESPPEH</sequence>
<comment type="caution">
    <text evidence="2">The sequence shown here is derived from an EMBL/GenBank/DDBJ whole genome shotgun (WGS) entry which is preliminary data.</text>
</comment>